<dbReference type="EMBL" id="ALQA01000026">
    <property type="protein sequence ID" value="EJZ08986.1"/>
    <property type="molecule type" value="Genomic_DNA"/>
</dbReference>
<dbReference type="PANTHER" id="PTHR30151">
    <property type="entry name" value="ALKANE SULFONATE ABC TRANSPORTER-RELATED, MEMBRANE SUBUNIT"/>
    <property type="match status" value="1"/>
</dbReference>
<feature type="transmembrane region" description="Helical" evidence="4">
    <location>
        <begin position="82"/>
        <end position="106"/>
    </location>
</feature>
<keyword evidence="6" id="KW-1185">Reference proteome</keyword>
<dbReference type="PATRIC" id="fig|1194972.3.peg.2770"/>
<keyword evidence="2" id="KW-0813">Transport</keyword>
<dbReference type="Proteomes" id="UP000006072">
    <property type="component" value="Unassembled WGS sequence"/>
</dbReference>
<feature type="transmembrane region" description="Helical" evidence="4">
    <location>
        <begin position="241"/>
        <end position="265"/>
    </location>
</feature>
<evidence type="ECO:0000256" key="1">
    <source>
        <dbReference type="ARBA" id="ARBA00004651"/>
    </source>
</evidence>
<dbReference type="AlphaFoldDB" id="K0UQ94"/>
<gene>
    <name evidence="5" type="ORF">MVAC_13868</name>
</gene>
<dbReference type="eggNOG" id="COG0600">
    <property type="taxonomic scope" value="Bacteria"/>
</dbReference>
<comment type="caution">
    <text evidence="5">The sequence shown here is derived from an EMBL/GenBank/DDBJ whole genome shotgun (WGS) entry which is preliminary data.</text>
</comment>
<evidence type="ECO:0000313" key="5">
    <source>
        <dbReference type="EMBL" id="EJZ08986.1"/>
    </source>
</evidence>
<evidence type="ECO:0000313" key="6">
    <source>
        <dbReference type="Proteomes" id="UP000006072"/>
    </source>
</evidence>
<keyword evidence="4" id="KW-1133">Transmembrane helix</keyword>
<evidence type="ECO:0000256" key="3">
    <source>
        <dbReference type="ARBA" id="ARBA00022475"/>
    </source>
</evidence>
<feature type="transmembrane region" description="Helical" evidence="4">
    <location>
        <begin position="57"/>
        <end position="75"/>
    </location>
</feature>
<dbReference type="GO" id="GO:0005886">
    <property type="term" value="C:plasma membrane"/>
    <property type="evidence" value="ECO:0007669"/>
    <property type="project" value="UniProtKB-SubCell"/>
</dbReference>
<feature type="transmembrane region" description="Helical" evidence="4">
    <location>
        <begin position="25"/>
        <end position="45"/>
    </location>
</feature>
<accession>K0UQ94</accession>
<keyword evidence="4" id="KW-0472">Membrane</keyword>
<comment type="subcellular location">
    <subcellularLocation>
        <location evidence="1">Cell membrane</location>
        <topology evidence="1">Multi-pass membrane protein</topology>
    </subcellularLocation>
</comment>
<reference evidence="5 6" key="1">
    <citation type="journal article" date="2012" name="J. Bacteriol.">
        <title>Complete Genome Sequence of Mycobacterium vaccae Type Strain ATCC 25954.</title>
        <authorList>
            <person name="Ho Y.S."/>
            <person name="Adroub S.A."/>
            <person name="Abadi M."/>
            <person name="Al Alwan B."/>
            <person name="Alkhateeb R."/>
            <person name="Gao G."/>
            <person name="Ragab A."/>
            <person name="Ali S."/>
            <person name="van Soolingen D."/>
            <person name="Bitter W."/>
            <person name="Pain A."/>
            <person name="Abdallah A.M."/>
        </authorList>
    </citation>
    <scope>NUCLEOTIDE SEQUENCE [LARGE SCALE GENOMIC DNA]</scope>
    <source>
        <strain evidence="5 6">ATCC 25954</strain>
    </source>
</reference>
<feature type="transmembrane region" description="Helical" evidence="4">
    <location>
        <begin position="142"/>
        <end position="163"/>
    </location>
</feature>
<keyword evidence="3" id="KW-1003">Cell membrane</keyword>
<sequence>MTAALAPAIDSVGIPRRGERQQIPVVLRELLWIAGGIAALMMLWWGTATSGVLGPSFIAPHSALGALVGQWEIIWYNAEPTLVAAVTGAGLLLVVTAVGLVLVGMAPWLSPWLVSVSVVVGSLPLISLTPVLSIFIPRGTSLIIVVTVLSGLVPVAAMLGSAAHATQVGRGELGALYSASALRWWRFVGLGRTVPIVDIGLRAMLPACFVGAIVAEWSGAAGERGLGGLMANALYSYQAPLLWAAIILACAVAVSLLGAVALIMAPIRKALQ</sequence>
<dbReference type="HOGENOM" id="CLU_1022420_0_0_11"/>
<evidence type="ECO:0000256" key="2">
    <source>
        <dbReference type="ARBA" id="ARBA00022448"/>
    </source>
</evidence>
<keyword evidence="4" id="KW-0812">Transmembrane</keyword>
<evidence type="ECO:0000256" key="4">
    <source>
        <dbReference type="SAM" id="Phobius"/>
    </source>
</evidence>
<proteinExistence type="predicted"/>
<feature type="transmembrane region" description="Helical" evidence="4">
    <location>
        <begin position="112"/>
        <end position="135"/>
    </location>
</feature>
<protein>
    <submittedName>
        <fullName evidence="5">Binding-protein-dependent transporters inner membrane component</fullName>
    </submittedName>
</protein>
<organism evidence="5 6">
    <name type="scientific">Mycolicibacterium vaccae ATCC 25954</name>
    <dbReference type="NCBI Taxonomy" id="1194972"/>
    <lineage>
        <taxon>Bacteria</taxon>
        <taxon>Bacillati</taxon>
        <taxon>Actinomycetota</taxon>
        <taxon>Actinomycetes</taxon>
        <taxon>Mycobacteriales</taxon>
        <taxon>Mycobacteriaceae</taxon>
        <taxon>Mycolicibacterium</taxon>
    </lineage>
</organism>
<dbReference type="RefSeq" id="WP_003929101.1">
    <property type="nucleotide sequence ID" value="NZ_JH814685.1"/>
</dbReference>
<name>K0UQ94_MYCVA</name>
<dbReference type="PANTHER" id="PTHR30151:SF20">
    <property type="entry name" value="ABC TRANSPORTER PERMEASE PROTEIN HI_0355-RELATED"/>
    <property type="match status" value="1"/>
</dbReference>